<dbReference type="HOGENOM" id="CLU_017837_0_0_1"/>
<dbReference type="InterPro" id="IPR048369">
    <property type="entry name" value="COG6_C"/>
</dbReference>
<dbReference type="InParanoid" id="H2AYH2"/>
<dbReference type="OrthoDB" id="272987at2759"/>
<evidence type="ECO:0000256" key="8">
    <source>
        <dbReference type="ARBA" id="ARBA00031348"/>
    </source>
</evidence>
<evidence type="ECO:0000313" key="14">
    <source>
        <dbReference type="Proteomes" id="UP000005220"/>
    </source>
</evidence>
<dbReference type="EMBL" id="HE650828">
    <property type="protein sequence ID" value="CCF59749.1"/>
    <property type="molecule type" value="Genomic_DNA"/>
</dbReference>
<dbReference type="GO" id="GO:0000139">
    <property type="term" value="C:Golgi membrane"/>
    <property type="evidence" value="ECO:0007669"/>
    <property type="project" value="UniProtKB-SubCell"/>
</dbReference>
<evidence type="ECO:0000313" key="13">
    <source>
        <dbReference type="EMBL" id="CCF59749.1"/>
    </source>
</evidence>
<dbReference type="FunCoup" id="H2AYH2">
    <property type="interactions" value="298"/>
</dbReference>
<dbReference type="PANTHER" id="PTHR21506">
    <property type="entry name" value="COMPONENT OF OLIGOMERIC GOLGI COMPLEX 6"/>
    <property type="match status" value="1"/>
</dbReference>
<reference evidence="13 14" key="1">
    <citation type="journal article" date="2011" name="Proc. Natl. Acad. Sci. U.S.A.">
        <title>Evolutionary erosion of yeast sex chromosomes by mating-type switching accidents.</title>
        <authorList>
            <person name="Gordon J.L."/>
            <person name="Armisen D."/>
            <person name="Proux-Wera E."/>
            <person name="Oheigeartaigh S.S."/>
            <person name="Byrne K.P."/>
            <person name="Wolfe K.H."/>
        </authorList>
    </citation>
    <scope>NUCLEOTIDE SEQUENCE [LARGE SCALE GENOMIC DNA]</scope>
    <source>
        <strain evidence="14">ATCC 22294 / BCRC 22015 / CBS 2517 / CECT 1963 / NBRC 1671 / NRRL Y-8276</strain>
    </source>
</reference>
<evidence type="ECO:0000256" key="5">
    <source>
        <dbReference type="ARBA" id="ARBA00022927"/>
    </source>
</evidence>
<dbReference type="SMART" id="SM01087">
    <property type="entry name" value="COG6"/>
    <property type="match status" value="1"/>
</dbReference>
<proteinExistence type="inferred from homology"/>
<keyword evidence="4 10" id="KW-0813">Transport</keyword>
<dbReference type="InterPro" id="IPR048368">
    <property type="entry name" value="COG6_N"/>
</dbReference>
<feature type="domain" description="Conserved oligomeric complex COG6 N-terminal" evidence="11">
    <location>
        <begin position="169"/>
        <end position="273"/>
    </location>
</feature>
<dbReference type="AlphaFoldDB" id="H2AYH2"/>
<evidence type="ECO:0000259" key="11">
    <source>
        <dbReference type="Pfam" id="PF06419"/>
    </source>
</evidence>
<dbReference type="GO" id="GO:0006891">
    <property type="term" value="P:intra-Golgi vesicle-mediated transport"/>
    <property type="evidence" value="ECO:0007669"/>
    <property type="project" value="UniProtKB-UniRule"/>
</dbReference>
<evidence type="ECO:0000256" key="9">
    <source>
        <dbReference type="ARBA" id="ARBA00043873"/>
    </source>
</evidence>
<name>H2AYH2_KAZAF</name>
<keyword evidence="7 10" id="KW-0472">Membrane</keyword>
<evidence type="ECO:0000256" key="1">
    <source>
        <dbReference type="ARBA" id="ARBA00004395"/>
    </source>
</evidence>
<evidence type="ECO:0000259" key="12">
    <source>
        <dbReference type="Pfam" id="PF20653"/>
    </source>
</evidence>
<evidence type="ECO:0000256" key="7">
    <source>
        <dbReference type="ARBA" id="ARBA00023136"/>
    </source>
</evidence>
<comment type="subunit">
    <text evidence="10">Component of the conserved oligomeric Golgi complex.</text>
</comment>
<comment type="subcellular location">
    <subcellularLocation>
        <location evidence="1 10">Golgi apparatus membrane</location>
        <topology evidence="1 10">Peripheral membrane protein</topology>
    </subcellularLocation>
</comment>
<dbReference type="GO" id="GO:0017119">
    <property type="term" value="C:Golgi transport complex"/>
    <property type="evidence" value="ECO:0007669"/>
    <property type="project" value="UniProtKB-UniRule"/>
</dbReference>
<dbReference type="GO" id="GO:0032258">
    <property type="term" value="P:cytoplasm to vacuole targeting by the Cvt pathway"/>
    <property type="evidence" value="ECO:0007669"/>
    <property type="project" value="EnsemblFungi"/>
</dbReference>
<evidence type="ECO:0000256" key="3">
    <source>
        <dbReference type="ARBA" id="ARBA00020973"/>
    </source>
</evidence>
<dbReference type="STRING" id="1071382.H2AYH2"/>
<dbReference type="KEGG" id="kaf:KAFR_0H03390"/>
<keyword evidence="6 10" id="KW-0333">Golgi apparatus</keyword>
<evidence type="ECO:0000256" key="2">
    <source>
        <dbReference type="ARBA" id="ARBA00011023"/>
    </source>
</evidence>
<dbReference type="eggNOG" id="KOG3758">
    <property type="taxonomic scope" value="Eukaryota"/>
</dbReference>
<evidence type="ECO:0000256" key="10">
    <source>
        <dbReference type="RuleBase" id="RU365075"/>
    </source>
</evidence>
<feature type="domain" description="Conserved Oligomeric Golgi complex subunit 6 C-terminal" evidence="12">
    <location>
        <begin position="303"/>
        <end position="817"/>
    </location>
</feature>
<dbReference type="Pfam" id="PF06419">
    <property type="entry name" value="COG6_N"/>
    <property type="match status" value="1"/>
</dbReference>
<keyword evidence="14" id="KW-1185">Reference proteome</keyword>
<dbReference type="PANTHER" id="PTHR21506:SF0">
    <property type="entry name" value="CONSERVED OLIGOMERIC GOLGI COMPLEX SUBUNIT 6"/>
    <property type="match status" value="1"/>
</dbReference>
<protein>
    <recommendedName>
        <fullName evidence="3 10">Conserved oligomeric Golgi complex subunit 6</fullName>
        <shortName evidence="10">COG complex subunit 6</shortName>
    </recommendedName>
    <alternativeName>
        <fullName evidence="8 10">Component of oligomeric Golgi complex 6</fullName>
    </alternativeName>
</protein>
<sequence length="820" mass="94329">MDFIEYQDFATVDATSSTTSDSLPTPVKRLNLSSIDGNDTVKFSKSEFKLPNLSSTKDSDETNVNATLYDKMAQYANLSIERMNNGVVDLGRESFDNNANELQIPASNLDATTAVLSKKLSKVLNDYNLNNYQSTLKLRKALDLLEKNKKNSSFNSEALVTSEYIGSLARKILRSDLENELLKEHITTLEEFRPIIRRIKRLATSIEKIKEETSYIIKDQDKIEGKAVNRAILQDVSDLQSQMKSLGLKKQLLTSVKEKFTLTQVEDDIITNGSINNEFFIVANKVLNIRENATYLLALPNSNAGQALISKVNELLTIINRKFFNFLTDFLYSFESNSVLSSNENKDEDLILFQKSLLYLSNDLEYFNEFIKKTTAMRSKLILDEFLSQFDLNKLSVSNGSKPIILSAHDPIRYIGDVLATIHSLIANEADFIKSLFKFQYQEFDNTPKSILTQNENEFFLEGLDIKVLNMVVSSLANSARIRIEQIVRFEENFKINFEVAQLLKLYQLMFIRKNIKDDSALITNLKNLQNISNDKLLDFFTKYIEQKIKTVNYQESGNDDLLPPDWLNEYLNYVVELFELYERNTKEEDSISLDVLNKIITEPCNKILLEQLQKVFPLAKKNESARLSLLTIEINCFDLIKSRLKPFVSAIFTKNEEDETHSKYQIYKAMDDKLNTFINDMTNLQTKILFEKTGLDMYNNLLNMIFPIKSVQDELDYDMYFSLNENQLMALENITKNITEKLNEYVPIALTDVQENLLFKLTSPSIADQICSSSFNELSIFYRIFRKVLAHLNPDNVDEINSNILNFSEEEFDTLIGIE</sequence>
<keyword evidence="5 10" id="KW-0653">Protein transport</keyword>
<dbReference type="Proteomes" id="UP000005220">
    <property type="component" value="Chromosome 8"/>
</dbReference>
<accession>H2AYH2</accession>
<comment type="function">
    <text evidence="10">Acts as component of the peripheral membrane COG complex that is involved in intra-Golgi protein trafficking. COG is located at the cis-Golgi, and regulates tethering of retrograde intra-Golgi vesicles and possibly a number of other membrane trafficking events.</text>
</comment>
<gene>
    <name evidence="13" type="primary">KAFR0H03390</name>
    <name evidence="13" type="ORF">KAFR_0H03390</name>
</gene>
<dbReference type="GeneID" id="13883418"/>
<dbReference type="Pfam" id="PF20653">
    <property type="entry name" value="COG6_C"/>
    <property type="match status" value="1"/>
</dbReference>
<evidence type="ECO:0000256" key="4">
    <source>
        <dbReference type="ARBA" id="ARBA00022448"/>
    </source>
</evidence>
<dbReference type="InterPro" id="IPR010490">
    <property type="entry name" value="COG6"/>
</dbReference>
<evidence type="ECO:0000256" key="6">
    <source>
        <dbReference type="ARBA" id="ARBA00023034"/>
    </source>
</evidence>
<comment type="function">
    <text evidence="9">Acts as a component of the peripheral membrane COG complex that is involved in intra-Golgi protein trafficking. COG is located at the cis-Golgi, and regulates tethering of retrograde intra-Golgi vesicles and possibly a number of other membrane trafficking events.</text>
</comment>
<organism evidence="13 14">
    <name type="scientific">Kazachstania africana (strain ATCC 22294 / BCRC 22015 / CBS 2517 / CECT 1963 / NBRC 1671 / NRRL Y-8276)</name>
    <name type="common">Yeast</name>
    <name type="synonym">Kluyveromyces africanus</name>
    <dbReference type="NCBI Taxonomy" id="1071382"/>
    <lineage>
        <taxon>Eukaryota</taxon>
        <taxon>Fungi</taxon>
        <taxon>Dikarya</taxon>
        <taxon>Ascomycota</taxon>
        <taxon>Saccharomycotina</taxon>
        <taxon>Saccharomycetes</taxon>
        <taxon>Saccharomycetales</taxon>
        <taxon>Saccharomycetaceae</taxon>
        <taxon>Kazachstania</taxon>
    </lineage>
</organism>
<dbReference type="RefSeq" id="XP_003958884.1">
    <property type="nucleotide sequence ID" value="XM_003958835.1"/>
</dbReference>
<comment type="similarity">
    <text evidence="2 10">Belongs to the COG6 family.</text>
</comment>